<name>A0A085WIN4_9BACT</name>
<sequence length="319" mass="35884">MSRLKFAVVREDPELEAQLVRATGAHSVLLVASGGCTALSLKHEFPQLEVFAFDSNPAQLAHLQDKAAAVERGELNRLNVGDSSREGLNQCGAFEGLFRILRGFLLEFVLTEEELESYFAPGTPLSARRSLFQRWRASPYWPAAFAVTFVDDFLHAMFGPAATQHAERGSYPGYFQRAFERGLSRTDGARNPFLQNVLLGRYRSEDAPTYVHAGRALPVNLIEGSLLDVPDLGRFELIHLSNIFDWSGDALVASWAERLVHEAKPGARIFLRQLNNQRTLRRFFEPAFVFDDALSEGFLDRDRSLFYERFEIGTKVSPP</sequence>
<comment type="caution">
    <text evidence="1">The sequence shown here is derived from an EMBL/GenBank/DDBJ whole genome shotgun (WGS) entry which is preliminary data.</text>
</comment>
<dbReference type="OrthoDB" id="5379814at2"/>
<evidence type="ECO:0000313" key="1">
    <source>
        <dbReference type="EMBL" id="KFE67547.1"/>
    </source>
</evidence>
<dbReference type="PATRIC" id="fig|394096.3.peg.4069"/>
<dbReference type="STRING" id="394096.DB31_8030"/>
<dbReference type="Proteomes" id="UP000028725">
    <property type="component" value="Unassembled WGS sequence"/>
</dbReference>
<proteinExistence type="predicted"/>
<keyword evidence="2" id="KW-1185">Reference proteome</keyword>
<dbReference type="InterPro" id="IPR029063">
    <property type="entry name" value="SAM-dependent_MTases_sf"/>
</dbReference>
<evidence type="ECO:0008006" key="3">
    <source>
        <dbReference type="Google" id="ProtNLM"/>
    </source>
</evidence>
<dbReference type="EMBL" id="JMCB01000007">
    <property type="protein sequence ID" value="KFE67547.1"/>
    <property type="molecule type" value="Genomic_DNA"/>
</dbReference>
<accession>A0A085WIN4</accession>
<protein>
    <recommendedName>
        <fullName evidence="3">S-adenosylmethionine:diacylglycerol 3-amino-3-carboxypropyl transferase</fullName>
    </recommendedName>
</protein>
<dbReference type="InterPro" id="IPR021829">
    <property type="entry name" value="DUF3419"/>
</dbReference>
<dbReference type="SUPFAM" id="SSF53335">
    <property type="entry name" value="S-adenosyl-L-methionine-dependent methyltransferases"/>
    <property type="match status" value="1"/>
</dbReference>
<reference evidence="1 2" key="1">
    <citation type="submission" date="2014-04" db="EMBL/GenBank/DDBJ databases">
        <title>Genome assembly of Hyalangium minutum DSM 14724.</title>
        <authorList>
            <person name="Sharma G."/>
            <person name="Subramanian S."/>
        </authorList>
    </citation>
    <scope>NUCLEOTIDE SEQUENCE [LARGE SCALE GENOMIC DNA]</scope>
    <source>
        <strain evidence="1 2">DSM 14724</strain>
    </source>
</reference>
<dbReference type="RefSeq" id="WP_157232081.1">
    <property type="nucleotide sequence ID" value="NZ_JMCB01000007.1"/>
</dbReference>
<dbReference type="AlphaFoldDB" id="A0A085WIN4"/>
<dbReference type="Pfam" id="PF11899">
    <property type="entry name" value="DUF3419"/>
    <property type="match status" value="2"/>
</dbReference>
<organism evidence="1 2">
    <name type="scientific">Hyalangium minutum</name>
    <dbReference type="NCBI Taxonomy" id="394096"/>
    <lineage>
        <taxon>Bacteria</taxon>
        <taxon>Pseudomonadati</taxon>
        <taxon>Myxococcota</taxon>
        <taxon>Myxococcia</taxon>
        <taxon>Myxococcales</taxon>
        <taxon>Cystobacterineae</taxon>
        <taxon>Archangiaceae</taxon>
        <taxon>Hyalangium</taxon>
    </lineage>
</organism>
<gene>
    <name evidence="1" type="ORF">DB31_8030</name>
</gene>
<evidence type="ECO:0000313" key="2">
    <source>
        <dbReference type="Proteomes" id="UP000028725"/>
    </source>
</evidence>